<proteinExistence type="predicted"/>
<accession>A0A212J7B2</accession>
<organism evidence="1">
    <name type="scientific">uncultured Dysgonomonas sp</name>
    <dbReference type="NCBI Taxonomy" id="206096"/>
    <lineage>
        <taxon>Bacteria</taxon>
        <taxon>Pseudomonadati</taxon>
        <taxon>Bacteroidota</taxon>
        <taxon>Bacteroidia</taxon>
        <taxon>Bacteroidales</taxon>
        <taxon>Dysgonomonadaceae</taxon>
        <taxon>Dysgonomonas</taxon>
        <taxon>environmental samples</taxon>
    </lineage>
</organism>
<evidence type="ECO:0000313" key="1">
    <source>
        <dbReference type="EMBL" id="SBV95327.1"/>
    </source>
</evidence>
<gene>
    <name evidence="1" type="ORF">KL86DYS1_11363</name>
</gene>
<protein>
    <submittedName>
        <fullName evidence="1">Uncharacterized protein</fullName>
    </submittedName>
</protein>
<sequence>MYRVIYLIVQILKWKTFSKNKKIKQLVNSILNFILENFYFCSKNIVTKFVSSF</sequence>
<name>A0A212J7B2_9BACT</name>
<dbReference type="EMBL" id="FLUM01000001">
    <property type="protein sequence ID" value="SBV95327.1"/>
    <property type="molecule type" value="Genomic_DNA"/>
</dbReference>
<dbReference type="AlphaFoldDB" id="A0A212J7B2"/>
<reference evidence="1" key="1">
    <citation type="submission" date="2016-04" db="EMBL/GenBank/DDBJ databases">
        <authorList>
            <person name="Evans L.H."/>
            <person name="Alamgir A."/>
            <person name="Owens N."/>
            <person name="Weber N.D."/>
            <person name="Virtaneva K."/>
            <person name="Barbian K."/>
            <person name="Babar A."/>
            <person name="Rosenke K."/>
        </authorList>
    </citation>
    <scope>NUCLEOTIDE SEQUENCE</scope>
    <source>
        <strain evidence="1">86-1</strain>
    </source>
</reference>